<sequence length="56" mass="6231">MNGKVGSGDDVTDCMPADVETVGIAAIPVRVILNRRGMLLWQAKTNVFFYHLRIIQ</sequence>
<dbReference type="KEGG" id="scib:HUG20_11395"/>
<evidence type="ECO:0000313" key="2">
    <source>
        <dbReference type="Proteomes" id="UP000595349"/>
    </source>
</evidence>
<name>A0A7T6ZBP2_9BACI</name>
<dbReference type="AlphaFoldDB" id="A0A7T6ZBP2"/>
<dbReference type="EMBL" id="CP054706">
    <property type="protein sequence ID" value="QQK80437.1"/>
    <property type="molecule type" value="Genomic_DNA"/>
</dbReference>
<keyword evidence="2" id="KW-1185">Reference proteome</keyword>
<accession>A0A7T6ZBP2</accession>
<dbReference type="Proteomes" id="UP000595349">
    <property type="component" value="Chromosome"/>
</dbReference>
<organism evidence="1 2">
    <name type="scientific">Salicibibacter cibi</name>
    <dbReference type="NCBI Taxonomy" id="2743001"/>
    <lineage>
        <taxon>Bacteria</taxon>
        <taxon>Bacillati</taxon>
        <taxon>Bacillota</taxon>
        <taxon>Bacilli</taxon>
        <taxon>Bacillales</taxon>
        <taxon>Bacillaceae</taxon>
        <taxon>Salicibibacter</taxon>
    </lineage>
</organism>
<proteinExistence type="predicted"/>
<gene>
    <name evidence="1" type="ORF">HUG20_11395</name>
</gene>
<protein>
    <submittedName>
        <fullName evidence="1">Uncharacterized protein</fullName>
    </submittedName>
</protein>
<reference evidence="1 2" key="1">
    <citation type="submission" date="2020-06" db="EMBL/GenBank/DDBJ databases">
        <title>Genomic analysis of Salicibibacter sp. NKC21-4.</title>
        <authorList>
            <person name="Oh Y.J."/>
        </authorList>
    </citation>
    <scope>NUCLEOTIDE SEQUENCE [LARGE SCALE GENOMIC DNA]</scope>
    <source>
        <strain evidence="1 2">NKC21-4</strain>
    </source>
</reference>
<evidence type="ECO:0000313" key="1">
    <source>
        <dbReference type="EMBL" id="QQK80437.1"/>
    </source>
</evidence>
<dbReference type="RefSeq" id="WP_200084809.1">
    <property type="nucleotide sequence ID" value="NZ_CP054706.1"/>
</dbReference>